<dbReference type="PROSITE" id="PS00108">
    <property type="entry name" value="PROTEIN_KINASE_ST"/>
    <property type="match status" value="1"/>
</dbReference>
<evidence type="ECO:0000256" key="3">
    <source>
        <dbReference type="ARBA" id="ARBA00022741"/>
    </source>
</evidence>
<dbReference type="GO" id="GO:0004674">
    <property type="term" value="F:protein serine/threonine kinase activity"/>
    <property type="evidence" value="ECO:0007669"/>
    <property type="project" value="UniProtKB-EC"/>
</dbReference>
<dbReference type="InterPro" id="IPR008271">
    <property type="entry name" value="Ser/Thr_kinase_AS"/>
</dbReference>
<gene>
    <name evidence="8" type="ORF">CLAFUR5_04206</name>
</gene>
<dbReference type="Gene3D" id="1.10.510.10">
    <property type="entry name" value="Transferase(Phosphotransferase) domain 1"/>
    <property type="match status" value="1"/>
</dbReference>
<reference evidence="8" key="2">
    <citation type="journal article" date="2022" name="Microb. Genom.">
        <title>A chromosome-scale genome assembly of the tomato pathogen Cladosporium fulvum reveals a compartmentalized genome architecture and the presence of a dispensable chromosome.</title>
        <authorList>
            <person name="Zaccaron A.Z."/>
            <person name="Chen L.H."/>
            <person name="Samaras A."/>
            <person name="Stergiopoulos I."/>
        </authorList>
    </citation>
    <scope>NUCLEOTIDE SEQUENCE</scope>
    <source>
        <strain evidence="8">Race5_Kim</strain>
    </source>
</reference>
<evidence type="ECO:0000256" key="1">
    <source>
        <dbReference type="ARBA" id="ARBA00012513"/>
    </source>
</evidence>
<feature type="compositionally biased region" description="Acidic residues" evidence="6">
    <location>
        <begin position="637"/>
        <end position="681"/>
    </location>
</feature>
<dbReference type="SMART" id="SM00220">
    <property type="entry name" value="S_TKc"/>
    <property type="match status" value="1"/>
</dbReference>
<keyword evidence="5" id="KW-0067">ATP-binding</keyword>
<evidence type="ECO:0000256" key="5">
    <source>
        <dbReference type="ARBA" id="ARBA00022840"/>
    </source>
</evidence>
<keyword evidence="2" id="KW-0808">Transferase</keyword>
<evidence type="ECO:0000256" key="2">
    <source>
        <dbReference type="ARBA" id="ARBA00022679"/>
    </source>
</evidence>
<evidence type="ECO:0000256" key="4">
    <source>
        <dbReference type="ARBA" id="ARBA00022777"/>
    </source>
</evidence>
<dbReference type="InterPro" id="IPR011009">
    <property type="entry name" value="Kinase-like_dom_sf"/>
</dbReference>
<feature type="region of interest" description="Disordered" evidence="6">
    <location>
        <begin position="501"/>
        <end position="521"/>
    </location>
</feature>
<protein>
    <recommendedName>
        <fullName evidence="1">non-specific serine/threonine protein kinase</fullName>
        <ecNumber evidence="1">2.7.11.1</ecNumber>
    </recommendedName>
</protein>
<dbReference type="Pfam" id="PF00069">
    <property type="entry name" value="Pkinase"/>
    <property type="match status" value="1"/>
</dbReference>
<organism evidence="8 9">
    <name type="scientific">Passalora fulva</name>
    <name type="common">Tomato leaf mold</name>
    <name type="synonym">Cladosporium fulvum</name>
    <dbReference type="NCBI Taxonomy" id="5499"/>
    <lineage>
        <taxon>Eukaryota</taxon>
        <taxon>Fungi</taxon>
        <taxon>Dikarya</taxon>
        <taxon>Ascomycota</taxon>
        <taxon>Pezizomycotina</taxon>
        <taxon>Dothideomycetes</taxon>
        <taxon>Dothideomycetidae</taxon>
        <taxon>Mycosphaerellales</taxon>
        <taxon>Mycosphaerellaceae</taxon>
        <taxon>Fulvia</taxon>
    </lineage>
</organism>
<evidence type="ECO:0000259" key="7">
    <source>
        <dbReference type="PROSITE" id="PS50011"/>
    </source>
</evidence>
<reference evidence="8" key="1">
    <citation type="submission" date="2021-12" db="EMBL/GenBank/DDBJ databases">
        <authorList>
            <person name="Zaccaron A."/>
            <person name="Stergiopoulos I."/>
        </authorList>
    </citation>
    <scope>NUCLEOTIDE SEQUENCE</scope>
    <source>
        <strain evidence="8">Race5_Kim</strain>
    </source>
</reference>
<dbReference type="GeneID" id="71984084"/>
<dbReference type="SUPFAM" id="SSF56112">
    <property type="entry name" value="Protein kinase-like (PK-like)"/>
    <property type="match status" value="1"/>
</dbReference>
<accession>A0A9Q8P7Z9</accession>
<keyword evidence="4" id="KW-0418">Kinase</keyword>
<dbReference type="AlphaFoldDB" id="A0A9Q8P7Z9"/>
<proteinExistence type="predicted"/>
<evidence type="ECO:0000256" key="6">
    <source>
        <dbReference type="SAM" id="MobiDB-lite"/>
    </source>
</evidence>
<dbReference type="Proteomes" id="UP000756132">
    <property type="component" value="Chromosome 4"/>
</dbReference>
<keyword evidence="9" id="KW-1185">Reference proteome</keyword>
<dbReference type="GO" id="GO:0005524">
    <property type="term" value="F:ATP binding"/>
    <property type="evidence" value="ECO:0007669"/>
    <property type="project" value="UniProtKB-KW"/>
</dbReference>
<dbReference type="PANTHER" id="PTHR43671">
    <property type="entry name" value="SERINE/THREONINE-PROTEIN KINASE NEK"/>
    <property type="match status" value="1"/>
</dbReference>
<dbReference type="EMBL" id="CP090166">
    <property type="protein sequence ID" value="UJO16634.1"/>
    <property type="molecule type" value="Genomic_DNA"/>
</dbReference>
<dbReference type="OrthoDB" id="310217at2759"/>
<sequence length="681" mass="77322">MAPKGIFIDFDFEIRRPGQKYRPKTSLKELNQIWAGLRTNARTALTTKIKAAEATAARAAEQTLIANAARTAFTRPGQSLYDFQSRYRKAKDEAEYLDTLETRNLAAWKALRKEYKKHGTLPQATKDAVKGAKDTVRDRLIVVGGMRDFLDDWNDTAMPAPRDDNDEPKILESFLSARRKDAVRNKVAREAAKEGEDDVLPSDEEHRWQAWKSIGEGGNGQAWVWVCFDQDDKIIERTVRKDTDYSAQWHDIRWWTGEDIRDYRNRAPLEHTCHERMTATAQPGHTVRMTSSWRPSLVDPVTQTHRIYTEWCFLGDLISLIERYRQYETEADRVIPEPMIWATAEALAYAGLAMAKGSEDPTAPPDEDWKPVVHRDLKPDNIFLTSQDKAPNAAWSTTNYPKCLLGDFGIAFQTFPNDHRNPDSYHTEGTPSFLAPEQHNYINFQTLESMNPHKLGEKTNVWGMGAILWSLVTLKNGPDNPPDWIGRNPEGDMTYRLEDDEGYATGMGNGDNSDDDEEEKSNAWRYTPALRRLIDSCLSHNPDDRPDFASMLATIQAEGDDPGDEPPDDEIGEEEYEGTFATKGMRSGWARDATKGKYALKNKDGTLWGPVDPYREGLERGVLEVETERDGELREADEADGDEGEEDEDEGEEEEQQDETDMEEGNEANGEQDDEEMEDCG</sequence>
<evidence type="ECO:0000313" key="9">
    <source>
        <dbReference type="Proteomes" id="UP000756132"/>
    </source>
</evidence>
<dbReference type="PROSITE" id="PS50011">
    <property type="entry name" value="PROTEIN_KINASE_DOM"/>
    <property type="match status" value="1"/>
</dbReference>
<dbReference type="InterPro" id="IPR000719">
    <property type="entry name" value="Prot_kinase_dom"/>
</dbReference>
<evidence type="ECO:0000313" key="8">
    <source>
        <dbReference type="EMBL" id="UJO16634.1"/>
    </source>
</evidence>
<dbReference type="KEGG" id="ffu:CLAFUR5_04206"/>
<feature type="region of interest" description="Disordered" evidence="6">
    <location>
        <begin position="599"/>
        <end position="681"/>
    </location>
</feature>
<name>A0A9Q8P7Z9_PASFU</name>
<feature type="compositionally biased region" description="Basic and acidic residues" evidence="6">
    <location>
        <begin position="613"/>
        <end position="636"/>
    </location>
</feature>
<keyword evidence="3" id="KW-0547">Nucleotide-binding</keyword>
<feature type="domain" description="Protein kinase" evidence="7">
    <location>
        <begin position="208"/>
        <end position="557"/>
    </location>
</feature>
<dbReference type="EC" id="2.7.11.1" evidence="1"/>
<dbReference type="RefSeq" id="XP_047761000.1">
    <property type="nucleotide sequence ID" value="XM_047903354.1"/>
</dbReference>
<dbReference type="InterPro" id="IPR050660">
    <property type="entry name" value="NEK_Ser/Thr_kinase"/>
</dbReference>
<dbReference type="PANTHER" id="PTHR43671:SF13">
    <property type="entry name" value="SERINE_THREONINE-PROTEIN KINASE NEK2"/>
    <property type="match status" value="1"/>
</dbReference>